<protein>
    <submittedName>
        <fullName evidence="5">DNA-binding protein</fullName>
    </submittedName>
</protein>
<sequence>MEFKDYYATLGVPEDADAKAIKSAYRKLARKYHPDVSREDDAEAKFKEVGEAYEVLGDAEKRAEYDQLRRYGNRAGEQFEPPPGWHGAGDGGFQAGETHFEGDFSDFFESLFGGRGQRRGGSHGFSAGGHGFERRAHRGQDVELELPLFLEEVVGGQPKQVRFTIAQHDAQGRREETEKSLNVRIPKGVVDGERIRLKGQGGAGVDGAENGDLYLKVRFAPHPRFDVDGHDLILTVPLAPWEAALGARVEVPTLTGRLQLTIPPNSQTGARLRIKGKGLPGRSTDGDLYALLKVVMPPRPAEGDEALWRGLAERHAGFHPRSQWS</sequence>
<keyword evidence="1" id="KW-0963">Cytoplasm</keyword>
<evidence type="ECO:0000313" key="5">
    <source>
        <dbReference type="EMBL" id="ANF57205.1"/>
    </source>
</evidence>
<evidence type="ECO:0000313" key="6">
    <source>
        <dbReference type="Proteomes" id="UP000077875"/>
    </source>
</evidence>
<evidence type="ECO:0000256" key="3">
    <source>
        <dbReference type="ARBA" id="ARBA00023186"/>
    </source>
</evidence>
<dbReference type="EMBL" id="CP015243">
    <property type="protein sequence ID" value="ANF57205.1"/>
    <property type="molecule type" value="Genomic_DNA"/>
</dbReference>
<accession>A0A172YE17</accession>
<gene>
    <name evidence="5" type="ORF">A5892_06785</name>
</gene>
<dbReference type="InterPro" id="IPR001623">
    <property type="entry name" value="DnaJ_domain"/>
</dbReference>
<dbReference type="GO" id="GO:0051082">
    <property type="term" value="F:unfolded protein binding"/>
    <property type="evidence" value="ECO:0007669"/>
    <property type="project" value="InterPro"/>
</dbReference>
<dbReference type="Gene3D" id="1.10.287.110">
    <property type="entry name" value="DnaJ domain"/>
    <property type="match status" value="1"/>
</dbReference>
<dbReference type="GO" id="GO:0005737">
    <property type="term" value="C:cytoplasm"/>
    <property type="evidence" value="ECO:0007669"/>
    <property type="project" value="TreeGrafter"/>
</dbReference>
<dbReference type="AlphaFoldDB" id="A0A172YE17"/>
<dbReference type="PRINTS" id="PR00625">
    <property type="entry name" value="JDOMAIN"/>
</dbReference>
<dbReference type="FunFam" id="2.60.260.20:FF:000008">
    <property type="entry name" value="Curved DNA-binding protein"/>
    <property type="match status" value="1"/>
</dbReference>
<feature type="domain" description="J" evidence="4">
    <location>
        <begin position="5"/>
        <end position="69"/>
    </location>
</feature>
<dbReference type="KEGG" id="haa:A5892_06785"/>
<dbReference type="Pfam" id="PF00226">
    <property type="entry name" value="DnaJ"/>
    <property type="match status" value="1"/>
</dbReference>
<reference evidence="5 6" key="1">
    <citation type="submission" date="2016-04" db="EMBL/GenBank/DDBJ databases">
        <title>Complete Genome Sequence of Halotalea alkalilenta IHB B 13600.</title>
        <authorList>
            <person name="Swarnkar M.K."/>
            <person name="Sharma A."/>
            <person name="Kaushal K."/>
            <person name="Soni R."/>
            <person name="Rana S."/>
            <person name="Singh A.K."/>
            <person name="Gulati A."/>
        </authorList>
    </citation>
    <scope>NUCLEOTIDE SEQUENCE [LARGE SCALE GENOMIC DNA]</scope>
    <source>
        <strain evidence="5 6">IHB B 13600</strain>
    </source>
</reference>
<dbReference type="Gene3D" id="1.20.5.460">
    <property type="entry name" value="Single helix bin"/>
    <property type="match status" value="1"/>
</dbReference>
<dbReference type="InterPro" id="IPR036869">
    <property type="entry name" value="J_dom_sf"/>
</dbReference>
<keyword evidence="6" id="KW-1185">Reference proteome</keyword>
<dbReference type="Pfam" id="PF01556">
    <property type="entry name" value="DnaJ_C"/>
    <property type="match status" value="1"/>
</dbReference>
<evidence type="ECO:0000259" key="4">
    <source>
        <dbReference type="PROSITE" id="PS50076"/>
    </source>
</evidence>
<name>A0A172YE17_9GAMM</name>
<dbReference type="InterPro" id="IPR018253">
    <property type="entry name" value="DnaJ_domain_CS"/>
</dbReference>
<dbReference type="STRING" id="376489.A5892_06785"/>
<dbReference type="CDD" id="cd10747">
    <property type="entry name" value="DnaJ_C"/>
    <property type="match status" value="1"/>
</dbReference>
<dbReference type="PANTHER" id="PTHR43096">
    <property type="entry name" value="DNAJ HOMOLOG 1, MITOCHONDRIAL-RELATED"/>
    <property type="match status" value="1"/>
</dbReference>
<dbReference type="PANTHER" id="PTHR43096:SF52">
    <property type="entry name" value="DNAJ HOMOLOG 1, MITOCHONDRIAL-RELATED"/>
    <property type="match status" value="1"/>
</dbReference>
<dbReference type="GO" id="GO:0003677">
    <property type="term" value="F:DNA binding"/>
    <property type="evidence" value="ECO:0007669"/>
    <property type="project" value="UniProtKB-KW"/>
</dbReference>
<organism evidence="5 6">
    <name type="scientific">Halotalea alkalilenta</name>
    <dbReference type="NCBI Taxonomy" id="376489"/>
    <lineage>
        <taxon>Bacteria</taxon>
        <taxon>Pseudomonadati</taxon>
        <taxon>Pseudomonadota</taxon>
        <taxon>Gammaproteobacteria</taxon>
        <taxon>Oceanospirillales</taxon>
        <taxon>Halomonadaceae</taxon>
        <taxon>Halotalea</taxon>
    </lineage>
</organism>
<keyword evidence="2 5" id="KW-0238">DNA-binding</keyword>
<evidence type="ECO:0000256" key="1">
    <source>
        <dbReference type="ARBA" id="ARBA00022490"/>
    </source>
</evidence>
<dbReference type="PROSITE" id="PS00636">
    <property type="entry name" value="DNAJ_1"/>
    <property type="match status" value="1"/>
</dbReference>
<dbReference type="GO" id="GO:0042026">
    <property type="term" value="P:protein refolding"/>
    <property type="evidence" value="ECO:0007669"/>
    <property type="project" value="TreeGrafter"/>
</dbReference>
<dbReference type="RefSeq" id="WP_064122159.1">
    <property type="nucleotide sequence ID" value="NZ_CP015243.1"/>
</dbReference>
<dbReference type="Gene3D" id="2.60.260.20">
    <property type="entry name" value="Urease metallochaperone UreE, N-terminal domain"/>
    <property type="match status" value="2"/>
</dbReference>
<keyword evidence="3" id="KW-0143">Chaperone</keyword>
<dbReference type="SMART" id="SM00271">
    <property type="entry name" value="DnaJ"/>
    <property type="match status" value="1"/>
</dbReference>
<dbReference type="Proteomes" id="UP000077875">
    <property type="component" value="Chromosome"/>
</dbReference>
<dbReference type="SUPFAM" id="SSF49493">
    <property type="entry name" value="HSP40/DnaJ peptide-binding domain"/>
    <property type="match status" value="2"/>
</dbReference>
<dbReference type="InterPro" id="IPR002939">
    <property type="entry name" value="DnaJ_C"/>
</dbReference>
<evidence type="ECO:0000256" key="2">
    <source>
        <dbReference type="ARBA" id="ARBA00023125"/>
    </source>
</evidence>
<proteinExistence type="predicted"/>
<dbReference type="FunFam" id="2.60.260.20:FF:000013">
    <property type="entry name" value="DnaJ subfamily B member 11"/>
    <property type="match status" value="1"/>
</dbReference>
<dbReference type="PROSITE" id="PS50076">
    <property type="entry name" value="DNAJ_2"/>
    <property type="match status" value="1"/>
</dbReference>
<dbReference type="SUPFAM" id="SSF46565">
    <property type="entry name" value="Chaperone J-domain"/>
    <property type="match status" value="1"/>
</dbReference>
<dbReference type="InterPro" id="IPR008971">
    <property type="entry name" value="HSP40/DnaJ_pept-bd"/>
</dbReference>
<dbReference type="CDD" id="cd06257">
    <property type="entry name" value="DnaJ"/>
    <property type="match status" value="1"/>
</dbReference>